<sequence>MTTLKKILSLTLLTCLLFALNAGQALLSTTVSAANDGQSVPSFEVDPFWPQPLPNKWILGRTIGVDVDERDHVFIVHRDSDELFMSQELGLDLGNSQCCTAAPPILEFDAEGNLVSSWGGISESGEYEWPASNHGIEVAANGNVWIGGNGSGDSHVLVFTRDGEYVRTIGEPGNGRDSNSTTHFARVAEIAIDRTGTEAYLADGYVNRRVAVVDVATGAFKRYWGAYGNRPDDEADNSYIPGQPLPQQFKGPVHCAEPSNDDLIYVCDRGGDRIQVFRPDGTFVKEGMVAPETLAMGSTWDIAFSQDDDQEFIYVADGSNMKVHILDRDSLEVLYTFGEGGRQPGMFFSPHSIATDSEGNIYTTETYEGKRVQKFLYKGRVPLSNVREGAAWPAADIN</sequence>
<gene>
    <name evidence="4" type="ORF">COB20_10980</name>
</gene>
<evidence type="ECO:0000313" key="5">
    <source>
        <dbReference type="Proteomes" id="UP000218767"/>
    </source>
</evidence>
<dbReference type="InterPro" id="IPR001258">
    <property type="entry name" value="NHL_repeat"/>
</dbReference>
<dbReference type="Gene3D" id="2.120.10.30">
    <property type="entry name" value="TolB, C-terminal domain"/>
    <property type="match status" value="2"/>
</dbReference>
<dbReference type="InterPro" id="IPR011042">
    <property type="entry name" value="6-blade_b-propeller_TolB-like"/>
</dbReference>
<dbReference type="PROSITE" id="PS51125">
    <property type="entry name" value="NHL"/>
    <property type="match status" value="1"/>
</dbReference>
<feature type="signal peptide" evidence="3">
    <location>
        <begin position="1"/>
        <end position="33"/>
    </location>
</feature>
<dbReference type="GO" id="GO:0008270">
    <property type="term" value="F:zinc ion binding"/>
    <property type="evidence" value="ECO:0007669"/>
    <property type="project" value="UniProtKB-KW"/>
</dbReference>
<dbReference type="AlphaFoldDB" id="A0A2A4X2I0"/>
<evidence type="ECO:0000313" key="4">
    <source>
        <dbReference type="EMBL" id="PCI76299.1"/>
    </source>
</evidence>
<dbReference type="EMBL" id="NVUL01000059">
    <property type="protein sequence ID" value="PCI76299.1"/>
    <property type="molecule type" value="Genomic_DNA"/>
</dbReference>
<name>A0A2A4X2I0_9GAMM</name>
<comment type="caution">
    <text evidence="4">The sequence shown here is derived from an EMBL/GenBank/DDBJ whole genome shotgun (WGS) entry which is preliminary data.</text>
</comment>
<keyword evidence="1" id="KW-0677">Repeat</keyword>
<keyword evidence="3" id="KW-0732">Signal</keyword>
<evidence type="ECO:0008006" key="6">
    <source>
        <dbReference type="Google" id="ProtNLM"/>
    </source>
</evidence>
<dbReference type="PANTHER" id="PTHR24104:SF25">
    <property type="entry name" value="PROTEIN LIN-41"/>
    <property type="match status" value="1"/>
</dbReference>
<protein>
    <recommendedName>
        <fullName evidence="6">6-bladed beta-propeller</fullName>
    </recommendedName>
</protein>
<dbReference type="PANTHER" id="PTHR24104">
    <property type="entry name" value="E3 UBIQUITIN-PROTEIN LIGASE NHLRC1-RELATED"/>
    <property type="match status" value="1"/>
</dbReference>
<feature type="repeat" description="NHL" evidence="2">
    <location>
        <begin position="334"/>
        <end position="378"/>
    </location>
</feature>
<dbReference type="InterPro" id="IPR050952">
    <property type="entry name" value="TRIM-NHL_E3_ligases"/>
</dbReference>
<proteinExistence type="predicted"/>
<organism evidence="4 5">
    <name type="scientific">SAR86 cluster bacterium</name>
    <dbReference type="NCBI Taxonomy" id="2030880"/>
    <lineage>
        <taxon>Bacteria</taxon>
        <taxon>Pseudomonadati</taxon>
        <taxon>Pseudomonadota</taxon>
        <taxon>Gammaproteobacteria</taxon>
        <taxon>SAR86 cluster</taxon>
    </lineage>
</organism>
<evidence type="ECO:0000256" key="2">
    <source>
        <dbReference type="PROSITE-ProRule" id="PRU00504"/>
    </source>
</evidence>
<evidence type="ECO:0000256" key="3">
    <source>
        <dbReference type="SAM" id="SignalP"/>
    </source>
</evidence>
<feature type="chain" id="PRO_5012065463" description="6-bladed beta-propeller" evidence="3">
    <location>
        <begin position="34"/>
        <end position="398"/>
    </location>
</feature>
<accession>A0A2A4X2I0</accession>
<dbReference type="Proteomes" id="UP000218767">
    <property type="component" value="Unassembled WGS sequence"/>
</dbReference>
<evidence type="ECO:0000256" key="1">
    <source>
        <dbReference type="ARBA" id="ARBA00022737"/>
    </source>
</evidence>
<dbReference type="SUPFAM" id="SSF63829">
    <property type="entry name" value="Calcium-dependent phosphotriesterase"/>
    <property type="match status" value="1"/>
</dbReference>
<reference evidence="5" key="1">
    <citation type="submission" date="2017-08" db="EMBL/GenBank/DDBJ databases">
        <title>A dynamic microbial community with high functional redundancy inhabits the cold, oxic subseafloor aquifer.</title>
        <authorList>
            <person name="Tully B.J."/>
            <person name="Wheat C.G."/>
            <person name="Glazer B.T."/>
            <person name="Huber J.A."/>
        </authorList>
    </citation>
    <scope>NUCLEOTIDE SEQUENCE [LARGE SCALE GENOMIC DNA]</scope>
</reference>